<protein>
    <recommendedName>
        <fullName evidence="3">DUF4192 domain-containing protein</fullName>
    </recommendedName>
</protein>
<reference evidence="2" key="1">
    <citation type="submission" date="2016-06" db="EMBL/GenBank/DDBJ databases">
        <authorList>
            <person name="Varghese N."/>
            <person name="Submissions Spin"/>
        </authorList>
    </citation>
    <scope>NUCLEOTIDE SEQUENCE [LARGE SCALE GENOMIC DNA]</scope>
    <source>
        <strain evidence="2">DSM 44100</strain>
    </source>
</reference>
<dbReference type="RefSeq" id="WP_091249004.1">
    <property type="nucleotide sequence ID" value="NZ_FMCU01000011.1"/>
</dbReference>
<dbReference type="Pfam" id="PF13830">
    <property type="entry name" value="DUF4192"/>
    <property type="match status" value="1"/>
</dbReference>
<evidence type="ECO:0008006" key="3">
    <source>
        <dbReference type="Google" id="ProtNLM"/>
    </source>
</evidence>
<proteinExistence type="predicted"/>
<sequence>MNATDRPRLTVRSPADLITAVPYLIGFHPTDSIVVVAMRGRRIVFAARADLPEPGADPTLPARHLGDVIGRQDAESTTVIGFGPPERVTPTVDAVRSALVAIGLPVLDALRVTDRRYWSYLCEAPDCCPPDGTPYDPDVSQVAAAAVYAGQVALPDRAALTAQVAPAEGIDRVALRRAGDRAERRLLQQLEAAPATDEFGERTIRKSGVAAVRQAQRRHRRSERLTDDEVAWLTLLLTHLPVRDHAWERTDGREEDITFWSEVLRRTEEELVPAPACLLAFAAWRAGQGALAAVALERALTIRPDYTLAQILDDLLRRGVPPSDLDGWPAVTEPGVLRLRRRRPRRRR</sequence>
<evidence type="ECO:0000313" key="1">
    <source>
        <dbReference type="EMBL" id="SCF36359.1"/>
    </source>
</evidence>
<dbReference type="EMBL" id="FMCU01000011">
    <property type="protein sequence ID" value="SCF36359.1"/>
    <property type="molecule type" value="Genomic_DNA"/>
</dbReference>
<dbReference type="OrthoDB" id="3264463at2"/>
<dbReference type="AlphaFoldDB" id="A0A1C4ZTY0"/>
<gene>
    <name evidence="1" type="ORF">GA0070216_11194</name>
</gene>
<dbReference type="InterPro" id="IPR025447">
    <property type="entry name" value="DUF4192"/>
</dbReference>
<keyword evidence="2" id="KW-1185">Reference proteome</keyword>
<dbReference type="STRING" id="121616.GA0070216_11194"/>
<name>A0A1C4ZTY0_9ACTN</name>
<organism evidence="1 2">
    <name type="scientific">Micromonospora matsumotoense</name>
    <dbReference type="NCBI Taxonomy" id="121616"/>
    <lineage>
        <taxon>Bacteria</taxon>
        <taxon>Bacillati</taxon>
        <taxon>Actinomycetota</taxon>
        <taxon>Actinomycetes</taxon>
        <taxon>Micromonosporales</taxon>
        <taxon>Micromonosporaceae</taxon>
        <taxon>Micromonospora</taxon>
    </lineage>
</organism>
<dbReference type="Proteomes" id="UP000198797">
    <property type="component" value="Unassembled WGS sequence"/>
</dbReference>
<accession>A0A1C4ZTY0</accession>
<evidence type="ECO:0000313" key="2">
    <source>
        <dbReference type="Proteomes" id="UP000198797"/>
    </source>
</evidence>